<dbReference type="InterPro" id="IPR043128">
    <property type="entry name" value="Rev_trsase/Diguanyl_cyclase"/>
</dbReference>
<dbReference type="Proteomes" id="UP000230750">
    <property type="component" value="Unassembled WGS sequence"/>
</dbReference>
<proteinExistence type="predicted"/>
<dbReference type="STRING" id="307972.A0A2G8JTZ0"/>
<dbReference type="PANTHER" id="PTHR47027:SF8">
    <property type="entry name" value="RIBONUCLEASE H"/>
    <property type="match status" value="1"/>
</dbReference>
<dbReference type="PANTHER" id="PTHR47027">
    <property type="entry name" value="REVERSE TRANSCRIPTASE DOMAIN-CONTAINING PROTEIN"/>
    <property type="match status" value="1"/>
</dbReference>
<evidence type="ECO:0000313" key="3">
    <source>
        <dbReference type="Proteomes" id="UP000230750"/>
    </source>
</evidence>
<feature type="domain" description="Reverse transcriptase" evidence="1">
    <location>
        <begin position="1"/>
        <end position="149"/>
    </location>
</feature>
<comment type="caution">
    <text evidence="2">The sequence shown here is derived from an EMBL/GenBank/DDBJ whole genome shotgun (WGS) entry which is preliminary data.</text>
</comment>
<dbReference type="GO" id="GO:0003964">
    <property type="term" value="F:RNA-directed DNA polymerase activity"/>
    <property type="evidence" value="ECO:0007669"/>
    <property type="project" value="UniProtKB-KW"/>
</dbReference>
<reference evidence="2 3" key="1">
    <citation type="journal article" date="2017" name="PLoS Biol.">
        <title>The sea cucumber genome provides insights into morphological evolution and visceral regeneration.</title>
        <authorList>
            <person name="Zhang X."/>
            <person name="Sun L."/>
            <person name="Yuan J."/>
            <person name="Sun Y."/>
            <person name="Gao Y."/>
            <person name="Zhang L."/>
            <person name="Li S."/>
            <person name="Dai H."/>
            <person name="Hamel J.F."/>
            <person name="Liu C."/>
            <person name="Yu Y."/>
            <person name="Liu S."/>
            <person name="Lin W."/>
            <person name="Guo K."/>
            <person name="Jin S."/>
            <person name="Xu P."/>
            <person name="Storey K.B."/>
            <person name="Huan P."/>
            <person name="Zhang T."/>
            <person name="Zhou Y."/>
            <person name="Zhang J."/>
            <person name="Lin C."/>
            <person name="Li X."/>
            <person name="Xing L."/>
            <person name="Huo D."/>
            <person name="Sun M."/>
            <person name="Wang L."/>
            <person name="Mercier A."/>
            <person name="Li F."/>
            <person name="Yang H."/>
            <person name="Xiang J."/>
        </authorList>
    </citation>
    <scope>NUCLEOTIDE SEQUENCE [LARGE SCALE GENOMIC DNA]</scope>
    <source>
        <strain evidence="2">Shaxun</strain>
        <tissue evidence="2">Muscle</tissue>
    </source>
</reference>
<accession>A0A2G8JTZ0</accession>
<dbReference type="OrthoDB" id="9902985at2759"/>
<sequence length="184" mass="20741">MGIPKHLVHVIKSLYNEQEAKVRTEYGDTENFNIGKGVRQGCILSPYLFNLYSEYIMRQANLDNVELGVKIGGRKVNNLRYADDTTLLAESKEDLLNLMERVQTHSTQAGLHLNLKKTKVMCTEELDEIILGGNKVEIVHDFNFLGSRIDDNGTCKGEIVRRLALGRATVTGLTRSGRTMQSHY</sequence>
<dbReference type="PROSITE" id="PS50878">
    <property type="entry name" value="RT_POL"/>
    <property type="match status" value="1"/>
</dbReference>
<keyword evidence="2" id="KW-0808">Transferase</keyword>
<dbReference type="InterPro" id="IPR043502">
    <property type="entry name" value="DNA/RNA_pol_sf"/>
</dbReference>
<dbReference type="AlphaFoldDB" id="A0A2G8JTZ0"/>
<name>A0A2G8JTZ0_STIJA</name>
<organism evidence="2 3">
    <name type="scientific">Stichopus japonicus</name>
    <name type="common">Sea cucumber</name>
    <dbReference type="NCBI Taxonomy" id="307972"/>
    <lineage>
        <taxon>Eukaryota</taxon>
        <taxon>Metazoa</taxon>
        <taxon>Echinodermata</taxon>
        <taxon>Eleutherozoa</taxon>
        <taxon>Echinozoa</taxon>
        <taxon>Holothuroidea</taxon>
        <taxon>Aspidochirotacea</taxon>
        <taxon>Aspidochirotida</taxon>
        <taxon>Stichopodidae</taxon>
        <taxon>Apostichopus</taxon>
    </lineage>
</organism>
<dbReference type="SUPFAM" id="SSF56672">
    <property type="entry name" value="DNA/RNA polymerases"/>
    <property type="match status" value="1"/>
</dbReference>
<dbReference type="Gene3D" id="3.30.70.270">
    <property type="match status" value="1"/>
</dbReference>
<gene>
    <name evidence="2" type="ORF">BSL78_23925</name>
</gene>
<evidence type="ECO:0000313" key="2">
    <source>
        <dbReference type="EMBL" id="PIK39236.1"/>
    </source>
</evidence>
<keyword evidence="3" id="KW-1185">Reference proteome</keyword>
<dbReference type="Pfam" id="PF00078">
    <property type="entry name" value="RVT_1"/>
    <property type="match status" value="1"/>
</dbReference>
<keyword evidence="2" id="KW-0695">RNA-directed DNA polymerase</keyword>
<protein>
    <submittedName>
        <fullName evidence="2">Retron-type reverse transcriptase</fullName>
    </submittedName>
</protein>
<dbReference type="EMBL" id="MRZV01001261">
    <property type="protein sequence ID" value="PIK39236.1"/>
    <property type="molecule type" value="Genomic_DNA"/>
</dbReference>
<evidence type="ECO:0000259" key="1">
    <source>
        <dbReference type="PROSITE" id="PS50878"/>
    </source>
</evidence>
<keyword evidence="2" id="KW-0548">Nucleotidyltransferase</keyword>
<dbReference type="InterPro" id="IPR000477">
    <property type="entry name" value="RT_dom"/>
</dbReference>